<accession>A0A397UYZ0</accession>
<dbReference type="OrthoDB" id="10461172at2759"/>
<organism evidence="1 2">
    <name type="scientific">Gigaspora rosea</name>
    <dbReference type="NCBI Taxonomy" id="44941"/>
    <lineage>
        <taxon>Eukaryota</taxon>
        <taxon>Fungi</taxon>
        <taxon>Fungi incertae sedis</taxon>
        <taxon>Mucoromycota</taxon>
        <taxon>Glomeromycotina</taxon>
        <taxon>Glomeromycetes</taxon>
        <taxon>Diversisporales</taxon>
        <taxon>Gigasporaceae</taxon>
        <taxon>Gigaspora</taxon>
    </lineage>
</organism>
<sequence length="91" mass="10372">MSSLILKRLKLSSILKVDEETSILELEALKSFCPNITYLGLGYIEFSTQLIEVIDNIDETKEELEVRVIHFAEILSLTLQYLKLLGDLSLN</sequence>
<gene>
    <name evidence="1" type="ORF">C2G38_2196388</name>
</gene>
<evidence type="ECO:0000313" key="2">
    <source>
        <dbReference type="Proteomes" id="UP000266673"/>
    </source>
</evidence>
<proteinExistence type="predicted"/>
<dbReference type="AlphaFoldDB" id="A0A397UYZ0"/>
<protein>
    <submittedName>
        <fullName evidence="1">Uncharacterized protein</fullName>
    </submittedName>
</protein>
<dbReference type="EMBL" id="QKWP01000874">
    <property type="protein sequence ID" value="RIB13979.1"/>
    <property type="molecule type" value="Genomic_DNA"/>
</dbReference>
<reference evidence="1 2" key="1">
    <citation type="submission" date="2018-06" db="EMBL/GenBank/DDBJ databases">
        <title>Comparative genomics reveals the genomic features of Rhizophagus irregularis, R. cerebriforme, R. diaphanum and Gigaspora rosea, and their symbiotic lifestyle signature.</title>
        <authorList>
            <person name="Morin E."/>
            <person name="San Clemente H."/>
            <person name="Chen E.C.H."/>
            <person name="De La Providencia I."/>
            <person name="Hainaut M."/>
            <person name="Kuo A."/>
            <person name="Kohler A."/>
            <person name="Murat C."/>
            <person name="Tang N."/>
            <person name="Roy S."/>
            <person name="Loubradou J."/>
            <person name="Henrissat B."/>
            <person name="Grigoriev I.V."/>
            <person name="Corradi N."/>
            <person name="Roux C."/>
            <person name="Martin F.M."/>
        </authorList>
    </citation>
    <scope>NUCLEOTIDE SEQUENCE [LARGE SCALE GENOMIC DNA]</scope>
    <source>
        <strain evidence="1 2">DAOM 194757</strain>
    </source>
</reference>
<keyword evidence="2" id="KW-1185">Reference proteome</keyword>
<name>A0A397UYZ0_9GLOM</name>
<dbReference type="Proteomes" id="UP000266673">
    <property type="component" value="Unassembled WGS sequence"/>
</dbReference>
<comment type="caution">
    <text evidence="1">The sequence shown here is derived from an EMBL/GenBank/DDBJ whole genome shotgun (WGS) entry which is preliminary data.</text>
</comment>
<evidence type="ECO:0000313" key="1">
    <source>
        <dbReference type="EMBL" id="RIB13979.1"/>
    </source>
</evidence>